<evidence type="ECO:0000256" key="3">
    <source>
        <dbReference type="SAM" id="Phobius"/>
    </source>
</evidence>
<dbReference type="Pfam" id="PF00881">
    <property type="entry name" value="Nitroreductase"/>
    <property type="match status" value="2"/>
</dbReference>
<comment type="caution">
    <text evidence="5">The sequence shown here is derived from an EMBL/GenBank/DDBJ whole genome shotgun (WGS) entry which is preliminary data.</text>
</comment>
<dbReference type="AlphaFoldDB" id="A0A0F9Q1W7"/>
<feature type="domain" description="Nitroreductase" evidence="4">
    <location>
        <begin position="69"/>
        <end position="146"/>
    </location>
</feature>
<protein>
    <recommendedName>
        <fullName evidence="4">Nitroreductase domain-containing protein</fullName>
    </recommendedName>
</protein>
<dbReference type="GO" id="GO:0016491">
    <property type="term" value="F:oxidoreductase activity"/>
    <property type="evidence" value="ECO:0007669"/>
    <property type="project" value="UniProtKB-KW"/>
</dbReference>
<evidence type="ECO:0000313" key="5">
    <source>
        <dbReference type="EMBL" id="KKN30992.1"/>
    </source>
</evidence>
<name>A0A0F9Q1W7_9ZZZZ</name>
<feature type="transmembrane region" description="Helical" evidence="3">
    <location>
        <begin position="99"/>
        <end position="120"/>
    </location>
</feature>
<dbReference type="PANTHER" id="PTHR43673">
    <property type="entry name" value="NAD(P)H NITROREDUCTASE YDGI-RELATED"/>
    <property type="match status" value="1"/>
</dbReference>
<keyword evidence="3" id="KW-0472">Membrane</keyword>
<evidence type="ECO:0000256" key="2">
    <source>
        <dbReference type="ARBA" id="ARBA00023002"/>
    </source>
</evidence>
<evidence type="ECO:0000256" key="1">
    <source>
        <dbReference type="ARBA" id="ARBA00007118"/>
    </source>
</evidence>
<keyword evidence="2" id="KW-0560">Oxidoreductase</keyword>
<dbReference type="PANTHER" id="PTHR43673:SF10">
    <property type="entry name" value="NADH DEHYDROGENASE_NAD(P)H NITROREDUCTASE XCC3605-RELATED"/>
    <property type="match status" value="1"/>
</dbReference>
<feature type="domain" description="Nitroreductase" evidence="4">
    <location>
        <begin position="11"/>
        <end position="67"/>
    </location>
</feature>
<dbReference type="InterPro" id="IPR029479">
    <property type="entry name" value="Nitroreductase"/>
</dbReference>
<evidence type="ECO:0000259" key="4">
    <source>
        <dbReference type="Pfam" id="PF00881"/>
    </source>
</evidence>
<keyword evidence="3" id="KW-0812">Transmembrane</keyword>
<dbReference type="SUPFAM" id="SSF55469">
    <property type="entry name" value="FMN-dependent nitroreductase-like"/>
    <property type="match status" value="1"/>
</dbReference>
<keyword evidence="3" id="KW-1133">Transmembrane helix</keyword>
<organism evidence="5">
    <name type="scientific">marine sediment metagenome</name>
    <dbReference type="NCBI Taxonomy" id="412755"/>
    <lineage>
        <taxon>unclassified sequences</taxon>
        <taxon>metagenomes</taxon>
        <taxon>ecological metagenomes</taxon>
    </lineage>
</organism>
<sequence length="167" mass="19304">MIDPNLFLKFLKDRRSIRAFQDNKIPETEIEMILEAGRWAPSASNRQPWEFILITNKEILLKISNYASYGKFIREAPLAIAIVGKTKVSLKWYIIDTSLVTMNMMLMAWTLGIGTCWIGTMKREKVKKLLGLVESDYVLTVLPFGYQRGDKPKPRPRKSLKKIVKKI</sequence>
<dbReference type="EMBL" id="LAZR01002365">
    <property type="protein sequence ID" value="KKN30992.1"/>
    <property type="molecule type" value="Genomic_DNA"/>
</dbReference>
<gene>
    <name evidence="5" type="ORF">LCGC14_0828410</name>
</gene>
<comment type="similarity">
    <text evidence="1">Belongs to the nitroreductase family.</text>
</comment>
<proteinExistence type="inferred from homology"/>
<reference evidence="5" key="1">
    <citation type="journal article" date="2015" name="Nature">
        <title>Complex archaea that bridge the gap between prokaryotes and eukaryotes.</title>
        <authorList>
            <person name="Spang A."/>
            <person name="Saw J.H."/>
            <person name="Jorgensen S.L."/>
            <person name="Zaremba-Niedzwiedzka K."/>
            <person name="Martijn J."/>
            <person name="Lind A.E."/>
            <person name="van Eijk R."/>
            <person name="Schleper C."/>
            <person name="Guy L."/>
            <person name="Ettema T.J."/>
        </authorList>
    </citation>
    <scope>NUCLEOTIDE SEQUENCE</scope>
</reference>
<dbReference type="Gene3D" id="3.40.109.10">
    <property type="entry name" value="NADH Oxidase"/>
    <property type="match status" value="1"/>
</dbReference>
<dbReference type="InterPro" id="IPR000415">
    <property type="entry name" value="Nitroreductase-like"/>
</dbReference>
<accession>A0A0F9Q1W7</accession>